<keyword evidence="2" id="KW-1003">Cell membrane</keyword>
<evidence type="ECO:0000256" key="5">
    <source>
        <dbReference type="ARBA" id="ARBA00023136"/>
    </source>
</evidence>
<keyword evidence="10" id="KW-1185">Reference proteome</keyword>
<evidence type="ECO:0000313" key="9">
    <source>
        <dbReference type="EMBL" id="SDP07174.1"/>
    </source>
</evidence>
<dbReference type="Pfam" id="PF12704">
    <property type="entry name" value="MacB_PCD"/>
    <property type="match status" value="1"/>
</dbReference>
<proteinExistence type="predicted"/>
<feature type="transmembrane region" description="Helical" evidence="6">
    <location>
        <begin position="338"/>
        <end position="364"/>
    </location>
</feature>
<dbReference type="EMBL" id="FNJL01000007">
    <property type="protein sequence ID" value="SDP07174.1"/>
    <property type="molecule type" value="Genomic_DNA"/>
</dbReference>
<comment type="subcellular location">
    <subcellularLocation>
        <location evidence="1">Cell membrane</location>
        <topology evidence="1">Multi-pass membrane protein</topology>
    </subcellularLocation>
</comment>
<dbReference type="AlphaFoldDB" id="A0A1H0PQA5"/>
<evidence type="ECO:0000313" key="10">
    <source>
        <dbReference type="Proteomes" id="UP000199317"/>
    </source>
</evidence>
<accession>A0A1H0PQA5</accession>
<dbReference type="PANTHER" id="PTHR43738">
    <property type="entry name" value="ABC TRANSPORTER, MEMBRANE PROTEIN"/>
    <property type="match status" value="1"/>
</dbReference>
<feature type="domain" description="ABC3 transporter permease C-terminal" evidence="7">
    <location>
        <begin position="296"/>
        <end position="412"/>
    </location>
</feature>
<dbReference type="InterPro" id="IPR003838">
    <property type="entry name" value="ABC3_permease_C"/>
</dbReference>
<feature type="domain" description="MacB-like periplasmic core" evidence="8">
    <location>
        <begin position="25"/>
        <end position="205"/>
    </location>
</feature>
<keyword evidence="3 6" id="KW-0812">Transmembrane</keyword>
<dbReference type="Pfam" id="PF02687">
    <property type="entry name" value="FtsX"/>
    <property type="match status" value="1"/>
</dbReference>
<organism evidence="9 10">
    <name type="scientific">Paracidovorax cattleyae</name>
    <dbReference type="NCBI Taxonomy" id="80868"/>
    <lineage>
        <taxon>Bacteria</taxon>
        <taxon>Pseudomonadati</taxon>
        <taxon>Pseudomonadota</taxon>
        <taxon>Betaproteobacteria</taxon>
        <taxon>Burkholderiales</taxon>
        <taxon>Comamonadaceae</taxon>
        <taxon>Paracidovorax</taxon>
    </lineage>
</organism>
<gene>
    <name evidence="9" type="ORF">SAMN04489708_1079</name>
</gene>
<protein>
    <submittedName>
        <fullName evidence="9">Putative ABC transport system permease protein</fullName>
    </submittedName>
</protein>
<evidence type="ECO:0000259" key="8">
    <source>
        <dbReference type="Pfam" id="PF12704"/>
    </source>
</evidence>
<name>A0A1H0PQA5_9BURK</name>
<evidence type="ECO:0000256" key="6">
    <source>
        <dbReference type="SAM" id="Phobius"/>
    </source>
</evidence>
<keyword evidence="4 6" id="KW-1133">Transmembrane helix</keyword>
<evidence type="ECO:0000256" key="1">
    <source>
        <dbReference type="ARBA" id="ARBA00004651"/>
    </source>
</evidence>
<dbReference type="Proteomes" id="UP000199317">
    <property type="component" value="Unassembled WGS sequence"/>
</dbReference>
<evidence type="ECO:0000256" key="4">
    <source>
        <dbReference type="ARBA" id="ARBA00022989"/>
    </source>
</evidence>
<dbReference type="PANTHER" id="PTHR43738:SF2">
    <property type="entry name" value="ABC TRANSPORTER PERMEASE"/>
    <property type="match status" value="1"/>
</dbReference>
<dbReference type="GO" id="GO:0005886">
    <property type="term" value="C:plasma membrane"/>
    <property type="evidence" value="ECO:0007669"/>
    <property type="project" value="UniProtKB-SubCell"/>
</dbReference>
<feature type="transmembrane region" description="Helical" evidence="6">
    <location>
        <begin position="389"/>
        <end position="411"/>
    </location>
</feature>
<evidence type="ECO:0000256" key="2">
    <source>
        <dbReference type="ARBA" id="ARBA00022475"/>
    </source>
</evidence>
<dbReference type="OrthoDB" id="9784014at2"/>
<dbReference type="InterPro" id="IPR025857">
    <property type="entry name" value="MacB_PCD"/>
</dbReference>
<sequence length="422" mass="44217">MSAMVRFGELLRLSWRYLWSRPLASALNLLLLTLGLASVVLVLLVSEQVDRGFERDVQGIDLVVGAKGSPLQLILAGVFHIDVPPGNIALQDFETLQRNPLVAQAIPLSLGDSFAGYRIVGTTPEYPAHYGAAWAAGRVWSRPMEAVLGATVAGAMRRAAGDAGRTLGSGPGGLLGQSFVGTHGLAPGGEAHGDNPYTVVGVLQPCGCVLDRLVLTATESVWKVHESAQADDPDDLEVLRQEREVTLALVRYRSPLAAVTLPRAINSGTPMQAASPAVEITRLVGLLGVGADVLRAFGGVLLGAAALSVFIALWNAVRERRTDLAMLRMLGAPPARVGGLLLCEALWLALIASLLGLACGHLLAEGVGRLLAARNAMPVTGWVWLPGEWAVPALAAALAVLAALLPAVQAYRVDAGELLGRP</sequence>
<dbReference type="RefSeq" id="WP_092833184.1">
    <property type="nucleotide sequence ID" value="NZ_CP028290.1"/>
</dbReference>
<evidence type="ECO:0000259" key="7">
    <source>
        <dbReference type="Pfam" id="PF02687"/>
    </source>
</evidence>
<feature type="transmembrane region" description="Helical" evidence="6">
    <location>
        <begin position="21"/>
        <end position="45"/>
    </location>
</feature>
<reference evidence="10" key="1">
    <citation type="submission" date="2016-10" db="EMBL/GenBank/DDBJ databases">
        <authorList>
            <person name="Varghese N."/>
            <person name="Submissions S."/>
        </authorList>
    </citation>
    <scope>NUCLEOTIDE SEQUENCE [LARGE SCALE GENOMIC DNA]</scope>
    <source>
        <strain evidence="10">DSM 17101</strain>
    </source>
</reference>
<feature type="transmembrane region" description="Helical" evidence="6">
    <location>
        <begin position="296"/>
        <end position="317"/>
    </location>
</feature>
<evidence type="ECO:0000256" key="3">
    <source>
        <dbReference type="ARBA" id="ARBA00022692"/>
    </source>
</evidence>
<keyword evidence="5 6" id="KW-0472">Membrane</keyword>
<dbReference type="InterPro" id="IPR051125">
    <property type="entry name" value="ABC-4/HrtB_transporter"/>
</dbReference>